<feature type="transmembrane region" description="Helical" evidence="1">
    <location>
        <begin position="38"/>
        <end position="56"/>
    </location>
</feature>
<sequence length="63" mass="6999">MKIVLNIIAILLILSSVVWFFQGINIIPGSFMTGQTQWSIYGALAFAIAIGLLIFVNTRKRKS</sequence>
<dbReference type="NCBIfam" id="TIGR01167">
    <property type="entry name" value="LPXTG_anchor"/>
    <property type="match status" value="1"/>
</dbReference>
<dbReference type="AlphaFoldDB" id="A0A0F9A8Y1"/>
<dbReference type="EMBL" id="LAZR01059014">
    <property type="protein sequence ID" value="KKK68681.1"/>
    <property type="molecule type" value="Genomic_DNA"/>
</dbReference>
<reference evidence="2" key="1">
    <citation type="journal article" date="2015" name="Nature">
        <title>Complex archaea that bridge the gap between prokaryotes and eukaryotes.</title>
        <authorList>
            <person name="Spang A."/>
            <person name="Saw J.H."/>
            <person name="Jorgensen S.L."/>
            <person name="Zaremba-Niedzwiedzka K."/>
            <person name="Martijn J."/>
            <person name="Lind A.E."/>
            <person name="van Eijk R."/>
            <person name="Schleper C."/>
            <person name="Guy L."/>
            <person name="Ettema T.J."/>
        </authorList>
    </citation>
    <scope>NUCLEOTIDE SEQUENCE</scope>
</reference>
<gene>
    <name evidence="2" type="ORF">LCGC14_2941590</name>
</gene>
<proteinExistence type="predicted"/>
<comment type="caution">
    <text evidence="2">The sequence shown here is derived from an EMBL/GenBank/DDBJ whole genome shotgun (WGS) entry which is preliminary data.</text>
</comment>
<evidence type="ECO:0000256" key="1">
    <source>
        <dbReference type="SAM" id="Phobius"/>
    </source>
</evidence>
<evidence type="ECO:0000313" key="2">
    <source>
        <dbReference type="EMBL" id="KKK68681.1"/>
    </source>
</evidence>
<name>A0A0F9A8Y1_9ZZZZ</name>
<protein>
    <submittedName>
        <fullName evidence="2">Uncharacterized protein</fullName>
    </submittedName>
</protein>
<keyword evidence="1" id="KW-1133">Transmembrane helix</keyword>
<organism evidence="2">
    <name type="scientific">marine sediment metagenome</name>
    <dbReference type="NCBI Taxonomy" id="412755"/>
    <lineage>
        <taxon>unclassified sequences</taxon>
        <taxon>metagenomes</taxon>
        <taxon>ecological metagenomes</taxon>
    </lineage>
</organism>
<keyword evidence="1" id="KW-0472">Membrane</keyword>
<keyword evidence="1" id="KW-0812">Transmembrane</keyword>
<accession>A0A0F9A8Y1</accession>
<feature type="transmembrane region" description="Helical" evidence="1">
    <location>
        <begin position="7"/>
        <end position="26"/>
    </location>
</feature>